<dbReference type="PANTHER" id="PTHR43731">
    <property type="entry name" value="RHOMBOID PROTEASE"/>
    <property type="match status" value="1"/>
</dbReference>
<feature type="transmembrane region" description="Helical" evidence="7">
    <location>
        <begin position="110"/>
        <end position="130"/>
    </location>
</feature>
<dbReference type="InterPro" id="IPR035952">
    <property type="entry name" value="Rhomboid-like_sf"/>
</dbReference>
<feature type="transmembrane region" description="Helical" evidence="7">
    <location>
        <begin position="137"/>
        <end position="156"/>
    </location>
</feature>
<accession>A0ABS5JTN1</accession>
<comment type="caution">
    <text evidence="9">The sequence shown here is derived from an EMBL/GenBank/DDBJ whole genome shotgun (WGS) entry which is preliminary data.</text>
</comment>
<dbReference type="RefSeq" id="WP_212214977.1">
    <property type="nucleotide sequence ID" value="NZ_JAGUCO010000003.1"/>
</dbReference>
<keyword evidence="4 9" id="KW-0378">Hydrolase</keyword>
<dbReference type="Proteomes" id="UP000708576">
    <property type="component" value="Unassembled WGS sequence"/>
</dbReference>
<dbReference type="GO" id="GO:0008233">
    <property type="term" value="F:peptidase activity"/>
    <property type="evidence" value="ECO:0007669"/>
    <property type="project" value="UniProtKB-KW"/>
</dbReference>
<dbReference type="EMBL" id="JAGUCO010000003">
    <property type="protein sequence ID" value="MBS2097899.1"/>
    <property type="molecule type" value="Genomic_DNA"/>
</dbReference>
<evidence type="ECO:0000256" key="2">
    <source>
        <dbReference type="ARBA" id="ARBA00009045"/>
    </source>
</evidence>
<dbReference type="EC" id="3.4.21.105" evidence="9"/>
<dbReference type="Pfam" id="PF01694">
    <property type="entry name" value="Rhomboid"/>
    <property type="match status" value="1"/>
</dbReference>
<feature type="domain" description="Peptidase S54 rhomboid" evidence="8">
    <location>
        <begin position="39"/>
        <end position="187"/>
    </location>
</feature>
<comment type="subcellular location">
    <subcellularLocation>
        <location evidence="1">Membrane</location>
        <topology evidence="1">Multi-pass membrane protein</topology>
    </subcellularLocation>
</comment>
<keyword evidence="6 7" id="KW-0472">Membrane</keyword>
<keyword evidence="9" id="KW-0645">Protease</keyword>
<keyword evidence="3 7" id="KW-0812">Transmembrane</keyword>
<evidence type="ECO:0000256" key="7">
    <source>
        <dbReference type="SAM" id="Phobius"/>
    </source>
</evidence>
<reference evidence="9 10" key="1">
    <citation type="journal article" date="2015" name="Int. J. Syst. Evol. Microbiol.">
        <title>Carboxylicivirga linearis sp. nov., isolated from a sea cucumber culture pond.</title>
        <authorList>
            <person name="Wang F.Q."/>
            <person name="Zhou Y.X."/>
            <person name="Lin X.Z."/>
            <person name="Chen G.J."/>
            <person name="Du Z.J."/>
        </authorList>
    </citation>
    <scope>NUCLEOTIDE SEQUENCE [LARGE SCALE GENOMIC DNA]</scope>
    <source>
        <strain evidence="9 10">FB218</strain>
    </source>
</reference>
<evidence type="ECO:0000256" key="1">
    <source>
        <dbReference type="ARBA" id="ARBA00004141"/>
    </source>
</evidence>
<dbReference type="SUPFAM" id="SSF144091">
    <property type="entry name" value="Rhomboid-like"/>
    <property type="match status" value="1"/>
</dbReference>
<name>A0ABS5JTN1_9BACT</name>
<evidence type="ECO:0000256" key="5">
    <source>
        <dbReference type="ARBA" id="ARBA00022989"/>
    </source>
</evidence>
<feature type="transmembrane region" description="Helical" evidence="7">
    <location>
        <begin position="85"/>
        <end position="104"/>
    </location>
</feature>
<keyword evidence="5 7" id="KW-1133">Transmembrane helix</keyword>
<evidence type="ECO:0000256" key="3">
    <source>
        <dbReference type="ARBA" id="ARBA00022692"/>
    </source>
</evidence>
<dbReference type="PANTHER" id="PTHR43731:SF14">
    <property type="entry name" value="PRESENILIN-ASSOCIATED RHOMBOID-LIKE PROTEIN, MITOCHONDRIAL"/>
    <property type="match status" value="1"/>
</dbReference>
<feature type="transmembrane region" description="Helical" evidence="7">
    <location>
        <begin position="176"/>
        <end position="196"/>
    </location>
</feature>
<evidence type="ECO:0000313" key="9">
    <source>
        <dbReference type="EMBL" id="MBS2097899.1"/>
    </source>
</evidence>
<sequence>MNVAIILIIAICAISIAGFSQAELVYKYQFNAYQIKHRKEYIRLISHGFFHADWMHLLINMFVLYSFGDAVLFYFSQSIAFNPNLLFIIFFLSAIVISSMYSFAKEKDNYNYNALGASGAVSAVVFASILYNPYGTIYLYFIPVPGIVLGVGYLVYSRIMSKKNVDNIGHDAHFWGAVYGLVFPIIFEPRLLIHFVQKIFFL</sequence>
<dbReference type="InterPro" id="IPR050925">
    <property type="entry name" value="Rhomboid_protease_S54"/>
</dbReference>
<evidence type="ECO:0000313" key="10">
    <source>
        <dbReference type="Proteomes" id="UP000708576"/>
    </source>
</evidence>
<dbReference type="InterPro" id="IPR022764">
    <property type="entry name" value="Peptidase_S54_rhomboid_dom"/>
</dbReference>
<comment type="similarity">
    <text evidence="2">Belongs to the peptidase S54 family.</text>
</comment>
<evidence type="ECO:0000256" key="6">
    <source>
        <dbReference type="ARBA" id="ARBA00023136"/>
    </source>
</evidence>
<evidence type="ECO:0000256" key="4">
    <source>
        <dbReference type="ARBA" id="ARBA00022801"/>
    </source>
</evidence>
<protein>
    <submittedName>
        <fullName evidence="9">Rhomboid family intramembrane serine protease</fullName>
        <ecNumber evidence="9">3.4.21.105</ecNumber>
    </submittedName>
</protein>
<gene>
    <name evidence="9" type="ORF">KEM10_06370</name>
</gene>
<proteinExistence type="inferred from homology"/>
<dbReference type="GO" id="GO:0006508">
    <property type="term" value="P:proteolysis"/>
    <property type="evidence" value="ECO:0007669"/>
    <property type="project" value="UniProtKB-KW"/>
</dbReference>
<organism evidence="9 10">
    <name type="scientific">Carboxylicivirga linearis</name>
    <dbReference type="NCBI Taxonomy" id="1628157"/>
    <lineage>
        <taxon>Bacteria</taxon>
        <taxon>Pseudomonadati</taxon>
        <taxon>Bacteroidota</taxon>
        <taxon>Bacteroidia</taxon>
        <taxon>Marinilabiliales</taxon>
        <taxon>Marinilabiliaceae</taxon>
        <taxon>Carboxylicivirga</taxon>
    </lineage>
</organism>
<feature type="transmembrane region" description="Helical" evidence="7">
    <location>
        <begin position="54"/>
        <end position="73"/>
    </location>
</feature>
<evidence type="ECO:0000259" key="8">
    <source>
        <dbReference type="Pfam" id="PF01694"/>
    </source>
</evidence>
<keyword evidence="10" id="KW-1185">Reference proteome</keyword>
<dbReference type="Gene3D" id="1.20.1540.10">
    <property type="entry name" value="Rhomboid-like"/>
    <property type="match status" value="1"/>
</dbReference>